<feature type="region of interest" description="Disordered" evidence="1">
    <location>
        <begin position="128"/>
        <end position="267"/>
    </location>
</feature>
<dbReference type="AlphaFoldDB" id="A0A6J7DGD5"/>
<name>A0A6J7DGD5_9ZZZZ</name>
<dbReference type="EMBL" id="CAFBLO010000062">
    <property type="protein sequence ID" value="CAB4870092.1"/>
    <property type="molecule type" value="Genomic_DNA"/>
</dbReference>
<evidence type="ECO:0000256" key="1">
    <source>
        <dbReference type="SAM" id="MobiDB-lite"/>
    </source>
</evidence>
<feature type="region of interest" description="Disordered" evidence="1">
    <location>
        <begin position="283"/>
        <end position="322"/>
    </location>
</feature>
<feature type="compositionally biased region" description="Basic and acidic residues" evidence="1">
    <location>
        <begin position="159"/>
        <end position="172"/>
    </location>
</feature>
<evidence type="ECO:0000313" key="2">
    <source>
        <dbReference type="EMBL" id="CAB4870092.1"/>
    </source>
</evidence>
<organism evidence="2">
    <name type="scientific">freshwater metagenome</name>
    <dbReference type="NCBI Taxonomy" id="449393"/>
    <lineage>
        <taxon>unclassified sequences</taxon>
        <taxon>metagenomes</taxon>
        <taxon>ecological metagenomes</taxon>
    </lineage>
</organism>
<feature type="compositionally biased region" description="Basic and acidic residues" evidence="1">
    <location>
        <begin position="283"/>
        <end position="301"/>
    </location>
</feature>
<reference evidence="2" key="1">
    <citation type="submission" date="2020-05" db="EMBL/GenBank/DDBJ databases">
        <authorList>
            <person name="Chiriac C."/>
            <person name="Salcher M."/>
            <person name="Ghai R."/>
            <person name="Kavagutti S V."/>
        </authorList>
    </citation>
    <scope>NUCLEOTIDE SEQUENCE</scope>
</reference>
<sequence>MVARRDVVERGCRLGDRNLGGRDVVGGSPRCGTRPVELPSRFFGREHVLDEVGRRRLRFDRSVERFRLGVFANRPPGASVAEVAVARHARQVAGRNGTRLGCRRAGCVNKEILAKVADAFEDSSRRRFGHDERRYENQNREQRNAHPRGSRGGQPVGDEPAHRPTRRSDSRDSAGWLRHSPRDVRECGARQDEQAEANRDATVIGINRRVTEQPRCKEDEYDRKSESDSTEQPTDREFFDETHPLDRGDEPFDRCADTRQNEEEKREPVSAFILFDLVREEQAEGRARSVREAHPDDDKKVGPGGTNRARGSLRKPTSGCRFPRVTRFRARRTCHGLRLPASTPKTRVRHP</sequence>
<gene>
    <name evidence="2" type="ORF">UFOPK3364_00702</name>
</gene>
<feature type="compositionally biased region" description="Basic and acidic residues" evidence="1">
    <location>
        <begin position="180"/>
        <end position="199"/>
    </location>
</feature>
<accession>A0A6J7DGD5</accession>
<proteinExistence type="predicted"/>
<feature type="compositionally biased region" description="Basic and acidic residues" evidence="1">
    <location>
        <begin position="128"/>
        <end position="144"/>
    </location>
</feature>
<feature type="compositionally biased region" description="Basic and acidic residues" evidence="1">
    <location>
        <begin position="209"/>
        <end position="267"/>
    </location>
</feature>
<protein>
    <submittedName>
        <fullName evidence="2">Unannotated protein</fullName>
    </submittedName>
</protein>